<sequence length="312" mass="35108">FVIYCFQSFLNDYGLIWVGDRKFTNAVHGGYYLLADTSVVRNFHMDFDLVIQTIKELNILAGESFVRSTPTGAQLARNDPVELKLYSNGIVMFNGPFRSYRENSTQQCMQDLMEGYFPSELQGRFPDGVPFEVHDRRDEEFVLKEPCIKFPGRGLIMREKKEDLSVRVSSHTNQFLNRLPKVVVKAGRVIDIRDSASPDAHNSCSAIIVETPALLAMKDSMHTITSDLPSSARNIITLKVKSEDGDHTYVLKMCLSETVGHLRGHNLAGYDIISAYPQCHYQDDCQTLGSCGLTTNVTLLLRGRKNINKSSI</sequence>
<protein>
    <recommendedName>
        <fullName evidence="7">UBX domain-containing protein 11</fullName>
    </recommendedName>
    <alternativeName>
        <fullName evidence="9">Socius</fullName>
    </alternativeName>
    <alternativeName>
        <fullName evidence="8">UBX domain-containing protein 5</fullName>
    </alternativeName>
</protein>
<feature type="domain" description="SEP" evidence="10">
    <location>
        <begin position="78"/>
        <end position="142"/>
    </location>
</feature>
<dbReference type="PANTHER" id="PTHR23333">
    <property type="entry name" value="UBX DOMAIN CONTAINING PROTEIN"/>
    <property type="match status" value="1"/>
</dbReference>
<evidence type="ECO:0000256" key="6">
    <source>
        <dbReference type="ARBA" id="ARBA00062345"/>
    </source>
</evidence>
<evidence type="ECO:0000256" key="7">
    <source>
        <dbReference type="ARBA" id="ARBA00073759"/>
    </source>
</evidence>
<dbReference type="Ensembl" id="ENSHCOT00000007440.1">
    <property type="protein sequence ID" value="ENSHCOP00000004204.1"/>
    <property type="gene ID" value="ENSHCOG00000005643.1"/>
</dbReference>
<evidence type="ECO:0000256" key="2">
    <source>
        <dbReference type="ARBA" id="ARBA00022490"/>
    </source>
</evidence>
<evidence type="ECO:0000256" key="8">
    <source>
        <dbReference type="ARBA" id="ARBA00075811"/>
    </source>
</evidence>
<comment type="function">
    <text evidence="5">May be involved in the reorganization of actin cytoskeleton mediated by RND1, RND2 and RND3. Promotes RHOA activation mediated by GNA12 and GNA13.</text>
</comment>
<evidence type="ECO:0000256" key="3">
    <source>
        <dbReference type="ARBA" id="ARBA00023054"/>
    </source>
</evidence>
<comment type="subunit">
    <text evidence="6">Interacts with GNA12, GNA13, RND1, RND2 and RND3.</text>
</comment>
<name>A0A3Q3D6M1_HIPCM</name>
<evidence type="ECO:0000256" key="1">
    <source>
        <dbReference type="ARBA" id="ARBA00004245"/>
    </source>
</evidence>
<dbReference type="AlphaFoldDB" id="A0A3Q3D6M1"/>
<evidence type="ECO:0000259" key="10">
    <source>
        <dbReference type="PROSITE" id="PS51399"/>
    </source>
</evidence>
<comment type="subcellular location">
    <subcellularLocation>
        <location evidence="1">Cytoplasm</location>
        <location evidence="1">Cytoskeleton</location>
    </subcellularLocation>
</comment>
<evidence type="ECO:0000256" key="9">
    <source>
        <dbReference type="ARBA" id="ARBA00081109"/>
    </source>
</evidence>
<dbReference type="InterPro" id="IPR029071">
    <property type="entry name" value="Ubiquitin-like_domsf"/>
</dbReference>
<dbReference type="FunFam" id="3.30.420.210:FF:000003">
    <property type="entry name" value="UBX domain protein 11"/>
    <property type="match status" value="1"/>
</dbReference>
<dbReference type="Pfam" id="PF08059">
    <property type="entry name" value="SEP"/>
    <property type="match status" value="1"/>
</dbReference>
<accession>A0A3Q3D6M1</accession>
<dbReference type="OMA" id="QTYELRM"/>
<evidence type="ECO:0000256" key="4">
    <source>
        <dbReference type="ARBA" id="ARBA00023212"/>
    </source>
</evidence>
<dbReference type="GO" id="GO:0005856">
    <property type="term" value="C:cytoskeleton"/>
    <property type="evidence" value="ECO:0007669"/>
    <property type="project" value="UniProtKB-SubCell"/>
</dbReference>
<dbReference type="InterPro" id="IPR012989">
    <property type="entry name" value="SEP_domain"/>
</dbReference>
<dbReference type="GeneTree" id="ENSGT00520000055567"/>
<dbReference type="PANTHER" id="PTHR23333:SF4">
    <property type="entry name" value="UBX DOMAIN-CONTAINING PROTEIN 11"/>
    <property type="match status" value="1"/>
</dbReference>
<reference evidence="11" key="1">
    <citation type="submission" date="2025-08" db="UniProtKB">
        <authorList>
            <consortium name="Ensembl"/>
        </authorList>
    </citation>
    <scope>IDENTIFICATION</scope>
</reference>
<dbReference type="Proteomes" id="UP000264820">
    <property type="component" value="Unplaced"/>
</dbReference>
<dbReference type="SUPFAM" id="SSF54236">
    <property type="entry name" value="Ubiquitin-like"/>
    <property type="match status" value="1"/>
</dbReference>
<dbReference type="SUPFAM" id="SSF102848">
    <property type="entry name" value="NSFL1 (p97 ATPase) cofactor p47, SEP domain"/>
    <property type="match status" value="1"/>
</dbReference>
<keyword evidence="3" id="KW-0175">Coiled coil</keyword>
<reference evidence="11" key="2">
    <citation type="submission" date="2025-09" db="UniProtKB">
        <authorList>
            <consortium name="Ensembl"/>
        </authorList>
    </citation>
    <scope>IDENTIFICATION</scope>
</reference>
<evidence type="ECO:0000313" key="12">
    <source>
        <dbReference type="Proteomes" id="UP000264820"/>
    </source>
</evidence>
<evidence type="ECO:0000313" key="11">
    <source>
        <dbReference type="Ensembl" id="ENSHCOP00000004204.1"/>
    </source>
</evidence>
<keyword evidence="12" id="KW-1185">Reference proteome</keyword>
<dbReference type="GO" id="GO:0043130">
    <property type="term" value="F:ubiquitin binding"/>
    <property type="evidence" value="ECO:0007669"/>
    <property type="project" value="TreeGrafter"/>
</dbReference>
<dbReference type="PROSITE" id="PS51399">
    <property type="entry name" value="SEP"/>
    <property type="match status" value="1"/>
</dbReference>
<keyword evidence="2" id="KW-0963">Cytoplasm</keyword>
<dbReference type="InterPro" id="IPR036241">
    <property type="entry name" value="NSFL1C_SEP_dom_sf"/>
</dbReference>
<keyword evidence="4" id="KW-0206">Cytoskeleton</keyword>
<dbReference type="Gene3D" id="3.30.420.210">
    <property type="entry name" value="SEP domain"/>
    <property type="match status" value="1"/>
</dbReference>
<organism evidence="11 12">
    <name type="scientific">Hippocampus comes</name>
    <name type="common">Tiger tail seahorse</name>
    <dbReference type="NCBI Taxonomy" id="109280"/>
    <lineage>
        <taxon>Eukaryota</taxon>
        <taxon>Metazoa</taxon>
        <taxon>Chordata</taxon>
        <taxon>Craniata</taxon>
        <taxon>Vertebrata</taxon>
        <taxon>Euteleostomi</taxon>
        <taxon>Actinopterygii</taxon>
        <taxon>Neopterygii</taxon>
        <taxon>Teleostei</taxon>
        <taxon>Neoteleostei</taxon>
        <taxon>Acanthomorphata</taxon>
        <taxon>Syngnathiaria</taxon>
        <taxon>Syngnathiformes</taxon>
        <taxon>Syngnathoidei</taxon>
        <taxon>Syngnathidae</taxon>
        <taxon>Hippocampus</taxon>
    </lineage>
</organism>
<evidence type="ECO:0000256" key="5">
    <source>
        <dbReference type="ARBA" id="ARBA00059434"/>
    </source>
</evidence>
<dbReference type="GO" id="GO:0043161">
    <property type="term" value="P:proteasome-mediated ubiquitin-dependent protein catabolic process"/>
    <property type="evidence" value="ECO:0007669"/>
    <property type="project" value="TreeGrafter"/>
</dbReference>
<proteinExistence type="predicted"/>
<dbReference type="STRING" id="109280.ENSHCOP00000004204"/>